<evidence type="ECO:0000313" key="4">
    <source>
        <dbReference type="Proteomes" id="UP000578091"/>
    </source>
</evidence>
<protein>
    <recommendedName>
        <fullName evidence="5">C-type lysozyme inhibitor domain-containing protein</fullName>
    </recommendedName>
</protein>
<feature type="region of interest" description="Disordered" evidence="1">
    <location>
        <begin position="24"/>
        <end position="45"/>
    </location>
</feature>
<dbReference type="Proteomes" id="UP000578091">
    <property type="component" value="Unassembled WGS sequence"/>
</dbReference>
<evidence type="ECO:0008006" key="5">
    <source>
        <dbReference type="Google" id="ProtNLM"/>
    </source>
</evidence>
<comment type="caution">
    <text evidence="3">The sequence shown here is derived from an EMBL/GenBank/DDBJ whole genome shotgun (WGS) entry which is preliminary data.</text>
</comment>
<evidence type="ECO:0000313" key="3">
    <source>
        <dbReference type="EMBL" id="NZA27356.1"/>
    </source>
</evidence>
<reference evidence="3 4" key="1">
    <citation type="submission" date="2020-07" db="EMBL/GenBank/DDBJ databases">
        <title>Luteimonas sp. SJ-92.</title>
        <authorList>
            <person name="Huang X.-X."/>
            <person name="Xu L."/>
            <person name="Sun J.-Q."/>
        </authorList>
    </citation>
    <scope>NUCLEOTIDE SEQUENCE [LARGE SCALE GENOMIC DNA]</scope>
    <source>
        <strain evidence="3 4">SJ-92</strain>
    </source>
</reference>
<feature type="signal peptide" evidence="2">
    <location>
        <begin position="1"/>
        <end position="18"/>
    </location>
</feature>
<evidence type="ECO:0000256" key="2">
    <source>
        <dbReference type="SAM" id="SignalP"/>
    </source>
</evidence>
<dbReference type="PROSITE" id="PS51257">
    <property type="entry name" value="PROKAR_LIPOPROTEIN"/>
    <property type="match status" value="1"/>
</dbReference>
<dbReference type="AlphaFoldDB" id="A0A853JDG8"/>
<accession>A0A853JDG8</accession>
<dbReference type="EMBL" id="JACCKA010000074">
    <property type="protein sequence ID" value="NZA27356.1"/>
    <property type="molecule type" value="Genomic_DNA"/>
</dbReference>
<gene>
    <name evidence="3" type="ORF">H0E84_13270</name>
</gene>
<sequence length="237" mass="24625">MTTRHAFFAAVSLSMVLAACQPPAPSAEAPGNAATDDAADGTAAQSGFTETAAEAPVVRYQCGELAVGARFTADGDSVELAYSGQRRTLAGDGADYVDDAGNVFRSGAPASLALAGEPTRECVPTEHVSPWEAAAARGVAFRALGQEPGWLVEIGDGEQPNLSAQLDYGERRIELADAAPLDDGSGFHGETGDGTEVRLEIARESCADPMSGERFEAAARLRVGDREYHGCGAYLED</sequence>
<organism evidence="3 4">
    <name type="scientific">Luteimonas salinisoli</name>
    <dbReference type="NCBI Taxonomy" id="2752307"/>
    <lineage>
        <taxon>Bacteria</taxon>
        <taxon>Pseudomonadati</taxon>
        <taxon>Pseudomonadota</taxon>
        <taxon>Gammaproteobacteria</taxon>
        <taxon>Lysobacterales</taxon>
        <taxon>Lysobacteraceae</taxon>
        <taxon>Luteimonas</taxon>
    </lineage>
</organism>
<proteinExistence type="predicted"/>
<feature type="compositionally biased region" description="Low complexity" evidence="1">
    <location>
        <begin position="27"/>
        <end position="44"/>
    </location>
</feature>
<keyword evidence="2" id="KW-0732">Signal</keyword>
<dbReference type="RefSeq" id="WP_180679137.1">
    <property type="nucleotide sequence ID" value="NZ_JACCKA010000074.1"/>
</dbReference>
<evidence type="ECO:0000256" key="1">
    <source>
        <dbReference type="SAM" id="MobiDB-lite"/>
    </source>
</evidence>
<feature type="chain" id="PRO_5032334125" description="C-type lysozyme inhibitor domain-containing protein" evidence="2">
    <location>
        <begin position="19"/>
        <end position="237"/>
    </location>
</feature>
<dbReference type="InterPro" id="IPR036328">
    <property type="entry name" value="MliC_sf"/>
</dbReference>
<name>A0A853JDG8_9GAMM</name>
<dbReference type="SUPFAM" id="SSF141488">
    <property type="entry name" value="YdhA-like"/>
    <property type="match status" value="1"/>
</dbReference>
<keyword evidence="4" id="KW-1185">Reference proteome</keyword>